<keyword evidence="2" id="KW-1185">Reference proteome</keyword>
<organism evidence="1 2">
    <name type="scientific">Kipferlia bialata</name>
    <dbReference type="NCBI Taxonomy" id="797122"/>
    <lineage>
        <taxon>Eukaryota</taxon>
        <taxon>Metamonada</taxon>
        <taxon>Carpediemonas-like organisms</taxon>
        <taxon>Kipferlia</taxon>
    </lineage>
</organism>
<reference evidence="1 2" key="1">
    <citation type="journal article" date="2018" name="PLoS ONE">
        <title>The draft genome of Kipferlia bialata reveals reductive genome evolution in fornicate parasites.</title>
        <authorList>
            <person name="Tanifuji G."/>
            <person name="Takabayashi S."/>
            <person name="Kume K."/>
            <person name="Takagi M."/>
            <person name="Nakayama T."/>
            <person name="Kamikawa R."/>
            <person name="Inagaki Y."/>
            <person name="Hashimoto T."/>
        </authorList>
    </citation>
    <scope>NUCLEOTIDE SEQUENCE [LARGE SCALE GENOMIC DNA]</scope>
    <source>
        <strain evidence="1">NY0173</strain>
    </source>
</reference>
<accession>A0A9K3CRS8</accession>
<evidence type="ECO:0000313" key="1">
    <source>
        <dbReference type="EMBL" id="GIQ82038.1"/>
    </source>
</evidence>
<evidence type="ECO:0000313" key="2">
    <source>
        <dbReference type="Proteomes" id="UP000265618"/>
    </source>
</evidence>
<gene>
    <name evidence="1" type="ORF">KIPB_003110</name>
</gene>
<dbReference type="Proteomes" id="UP000265618">
    <property type="component" value="Unassembled WGS sequence"/>
</dbReference>
<dbReference type="EMBL" id="BDIP01000569">
    <property type="protein sequence ID" value="GIQ82038.1"/>
    <property type="molecule type" value="Genomic_DNA"/>
</dbReference>
<sequence length="341" mass="36186">MQGDRAVYTAPDDILAAATALQVVGTLISTPRTLSDRDMCTVLTGCQAMLQMDAEEAPPLSHSACLEIVARTLASRPSLFSAKTNATDPLPLHVVLTLTACLPHLHEGEGLGYTGGPAVALSLLGAPLVLGDRGREALRHSGMAEAEIDTLRTHWAQGIVPACPLSEEERDGLLQVLGDVAPRSLGHMEVCHYAACRFSGLKQGSLTKADVAKAYTKLVQYESGARLVGRLYALPLFCSLIEGSDSPLCQWALSAPHTPTYKGHTLRREACEAGVKGLTLLSTLDRVCDSTPCGLVPPALLSHPLLEGERERVEALRNLCAVAAQADWSPRADAETVVATI</sequence>
<protein>
    <submittedName>
        <fullName evidence="1">Uncharacterized protein</fullName>
    </submittedName>
</protein>
<name>A0A9K3CRS8_9EUKA</name>
<proteinExistence type="predicted"/>
<dbReference type="AlphaFoldDB" id="A0A9K3CRS8"/>
<comment type="caution">
    <text evidence="1">The sequence shown here is derived from an EMBL/GenBank/DDBJ whole genome shotgun (WGS) entry which is preliminary data.</text>
</comment>